<keyword evidence="2" id="KW-1185">Reference proteome</keyword>
<reference evidence="1" key="1">
    <citation type="submission" date="2019-10" db="EMBL/GenBank/DDBJ databases">
        <title>The sequence and de novo assembly of the wild yak genome.</title>
        <authorList>
            <person name="Liu Y."/>
        </authorList>
    </citation>
    <scope>NUCLEOTIDE SEQUENCE [LARGE SCALE GENOMIC DNA]</scope>
    <source>
        <strain evidence="1">WY2019</strain>
    </source>
</reference>
<dbReference type="EMBL" id="VBQZ03000127">
    <property type="protein sequence ID" value="MXQ95120.1"/>
    <property type="molecule type" value="Genomic_DNA"/>
</dbReference>
<protein>
    <submittedName>
        <fullName evidence="1">Uncharacterized protein</fullName>
    </submittedName>
</protein>
<proteinExistence type="predicted"/>
<evidence type="ECO:0000313" key="2">
    <source>
        <dbReference type="Proteomes" id="UP000322234"/>
    </source>
</evidence>
<name>A0A6B0RYJ3_9CETA</name>
<accession>A0A6B0RYJ3</accession>
<gene>
    <name evidence="1" type="ORF">E5288_WYG018558</name>
</gene>
<organism evidence="1 2">
    <name type="scientific">Bos mutus</name>
    <name type="common">wild yak</name>
    <dbReference type="NCBI Taxonomy" id="72004"/>
    <lineage>
        <taxon>Eukaryota</taxon>
        <taxon>Metazoa</taxon>
        <taxon>Chordata</taxon>
        <taxon>Craniata</taxon>
        <taxon>Vertebrata</taxon>
        <taxon>Euteleostomi</taxon>
        <taxon>Mammalia</taxon>
        <taxon>Eutheria</taxon>
        <taxon>Laurasiatheria</taxon>
        <taxon>Artiodactyla</taxon>
        <taxon>Ruminantia</taxon>
        <taxon>Pecora</taxon>
        <taxon>Bovidae</taxon>
        <taxon>Bovinae</taxon>
        <taxon>Bos</taxon>
    </lineage>
</organism>
<dbReference type="AlphaFoldDB" id="A0A6B0RYJ3"/>
<evidence type="ECO:0000313" key="1">
    <source>
        <dbReference type="EMBL" id="MXQ95120.1"/>
    </source>
</evidence>
<comment type="caution">
    <text evidence="1">The sequence shown here is derived from an EMBL/GenBank/DDBJ whole genome shotgun (WGS) entry which is preliminary data.</text>
</comment>
<sequence length="339" mass="37480">MEWPKDDPSPSDRGTSPDWLRFQNILERRGPSLLLLGPVADVSASKDRQCLPTTSDSSTSDLTSMSVTSLRTHQFPPLLTLRQMDPQGTLPTCSVVRHGIPTGKPDNEFPSECTVPYLMPSFGTFSDTEYMYFINRMSSNEPHKIFNSSSVALTTNSVLLAAECRNRSGAWGDRELSPTILGSKTPVGSMSVLTTDASIKGPQSVPLDAWAKIREDQENNKALLLISPAGSPKTDDYGVIAMLRPVATLVLRPLVYHLLRETRHKQKWGRLSFASTSNTDLPLPLPPEDIKSRYLVLPKTCIGHLVQKTSGPHQKVLEIRSYRKCPQAGVAHAKRFWTG</sequence>
<dbReference type="Proteomes" id="UP000322234">
    <property type="component" value="Unassembled WGS sequence"/>
</dbReference>